<keyword evidence="6" id="KW-1185">Reference proteome</keyword>
<keyword evidence="2" id="KW-0539">Nucleus</keyword>
<feature type="region of interest" description="Disordered" evidence="3">
    <location>
        <begin position="169"/>
        <end position="194"/>
    </location>
</feature>
<evidence type="ECO:0000256" key="1">
    <source>
        <dbReference type="ARBA" id="ARBA00022723"/>
    </source>
</evidence>
<feature type="region of interest" description="Disordered" evidence="3">
    <location>
        <begin position="851"/>
        <end position="878"/>
    </location>
</feature>
<feature type="compositionally biased region" description="Basic residues" evidence="3">
    <location>
        <begin position="859"/>
        <end position="868"/>
    </location>
</feature>
<dbReference type="PROSITE" id="PS00463">
    <property type="entry name" value="ZN2_CY6_FUNGAL_1"/>
    <property type="match status" value="1"/>
</dbReference>
<feature type="region of interest" description="Disordered" evidence="3">
    <location>
        <begin position="256"/>
        <end position="280"/>
    </location>
</feature>
<evidence type="ECO:0000313" key="5">
    <source>
        <dbReference type="EMBL" id="KAL1849878.1"/>
    </source>
</evidence>
<gene>
    <name evidence="5" type="ORF">Daus18300_013135</name>
</gene>
<dbReference type="SUPFAM" id="SSF57701">
    <property type="entry name" value="Zn2/Cys6 DNA-binding domain"/>
    <property type="match status" value="1"/>
</dbReference>
<keyword evidence="1" id="KW-0479">Metal-binding</keyword>
<dbReference type="SMART" id="SM00906">
    <property type="entry name" value="Fungal_trans"/>
    <property type="match status" value="1"/>
</dbReference>
<dbReference type="Gene3D" id="4.10.240.10">
    <property type="entry name" value="Zn(2)-C6 fungal-type DNA-binding domain"/>
    <property type="match status" value="1"/>
</dbReference>
<dbReference type="EMBL" id="JAWRVE010000194">
    <property type="protein sequence ID" value="KAL1849878.1"/>
    <property type="molecule type" value="Genomic_DNA"/>
</dbReference>
<dbReference type="InterPro" id="IPR036864">
    <property type="entry name" value="Zn2-C6_fun-type_DNA-bd_sf"/>
</dbReference>
<proteinExistence type="predicted"/>
<feature type="compositionally biased region" description="Acidic residues" evidence="3">
    <location>
        <begin position="184"/>
        <end position="194"/>
    </location>
</feature>
<dbReference type="CDD" id="cd12148">
    <property type="entry name" value="fungal_TF_MHR"/>
    <property type="match status" value="1"/>
</dbReference>
<reference evidence="5 6" key="1">
    <citation type="journal article" date="2024" name="IMA Fungus">
        <title>IMA Genome - F19 : A genome assembly and annotation guide to empower mycologists, including annotated draft genome sequences of Ceratocystis pirilliformis, Diaporthe australafricana, Fusarium ophioides, Paecilomyces lecythidis, and Sporothrix stenoceras.</title>
        <authorList>
            <person name="Aylward J."/>
            <person name="Wilson A.M."/>
            <person name="Visagie C.M."/>
            <person name="Spraker J."/>
            <person name="Barnes I."/>
            <person name="Buitendag C."/>
            <person name="Ceriani C."/>
            <person name="Del Mar Angel L."/>
            <person name="du Plessis D."/>
            <person name="Fuchs T."/>
            <person name="Gasser K."/>
            <person name="Kramer D."/>
            <person name="Li W."/>
            <person name="Munsamy K."/>
            <person name="Piso A."/>
            <person name="Price J.L."/>
            <person name="Sonnekus B."/>
            <person name="Thomas C."/>
            <person name="van der Nest A."/>
            <person name="van Dijk A."/>
            <person name="van Heerden A."/>
            <person name="van Vuuren N."/>
            <person name="Yilmaz N."/>
            <person name="Duong T.A."/>
            <person name="van der Merwe N.A."/>
            <person name="Wingfield M.J."/>
            <person name="Wingfield B.D."/>
        </authorList>
    </citation>
    <scope>NUCLEOTIDE SEQUENCE [LARGE SCALE GENOMIC DNA]</scope>
    <source>
        <strain evidence="5 6">CMW 18300</strain>
    </source>
</reference>
<dbReference type="PROSITE" id="PS50048">
    <property type="entry name" value="ZN2_CY6_FUNGAL_2"/>
    <property type="match status" value="1"/>
</dbReference>
<feature type="region of interest" description="Disordered" evidence="3">
    <location>
        <begin position="1"/>
        <end position="59"/>
    </location>
</feature>
<feature type="region of interest" description="Disordered" evidence="3">
    <location>
        <begin position="106"/>
        <end position="142"/>
    </location>
</feature>
<dbReference type="InterPro" id="IPR050987">
    <property type="entry name" value="AtrR-like"/>
</dbReference>
<feature type="compositionally biased region" description="Basic and acidic residues" evidence="3">
    <location>
        <begin position="869"/>
        <end position="878"/>
    </location>
</feature>
<dbReference type="Proteomes" id="UP001583177">
    <property type="component" value="Unassembled WGS sequence"/>
</dbReference>
<dbReference type="Pfam" id="PF04082">
    <property type="entry name" value="Fungal_trans"/>
    <property type="match status" value="1"/>
</dbReference>
<evidence type="ECO:0000259" key="4">
    <source>
        <dbReference type="PROSITE" id="PS50048"/>
    </source>
</evidence>
<name>A0ABR3W086_9PEZI</name>
<feature type="domain" description="Zn(2)-C6 fungal-type" evidence="4">
    <location>
        <begin position="67"/>
        <end position="96"/>
    </location>
</feature>
<dbReference type="InterPro" id="IPR001138">
    <property type="entry name" value="Zn2Cys6_DnaBD"/>
</dbReference>
<accession>A0ABR3W086</accession>
<comment type="caution">
    <text evidence="5">The sequence shown here is derived from an EMBL/GenBank/DDBJ whole genome shotgun (WGS) entry which is preliminary data.</text>
</comment>
<dbReference type="PANTHER" id="PTHR46910:SF15">
    <property type="entry name" value="PRNA PROTEIN"/>
    <property type="match status" value="1"/>
</dbReference>
<evidence type="ECO:0000256" key="3">
    <source>
        <dbReference type="SAM" id="MobiDB-lite"/>
    </source>
</evidence>
<dbReference type="InterPro" id="IPR007219">
    <property type="entry name" value="XnlR_reg_dom"/>
</dbReference>
<evidence type="ECO:0000313" key="6">
    <source>
        <dbReference type="Proteomes" id="UP001583177"/>
    </source>
</evidence>
<evidence type="ECO:0000256" key="2">
    <source>
        <dbReference type="ARBA" id="ARBA00023242"/>
    </source>
</evidence>
<sequence length="958" mass="104984">MSSTTEQESKRPARDLEEEEDEVVVVQHHHHHDQQQQHGLDLSSAASPPQPKRRRVADSVRVRAARACQRCRRLKEKCDGRHPCQRCSRSGRSCEFTPVTAAFASQTGSYSAKQRPSHAPTGSVKSIGESSSGGGGGGEDVRSEERVKCLESLVRHLLGNVPMDLSNLRRMSDKVRQRAGPASEDGDDRPEPEYLDDLTLEDENFTVKTLSQSIAHYSGEFSHWNFSQKLRRRLSQCLDSDVPISSLRLDARDAARNLPPPQALPGRGGAATAAPPVLPQHHNRKGMKILEYWRATQLQSHKSLVQSVISCLPPRAVANFLVQVYFRHAQVNCFYVEESWLRRKLEFLYEAPGHVNSEDSAWVCSVLMTLAIGTQFAHMAAGPPEDGLEDELLLLDEGGRDGGQKTPGGGGGPADTDSDVGVTFYQMASKLIPDIITMASMESVQACLLLAHYALPLDTHGLAYTYLGLGIKMAIQNGMHRRYAGNDLDTWTIETRNRLWWTAYTVERRVSVLHGRPASISATEVDAELPKDLHEFRCHDEVSRYANMSALIDMTTRLSEVANTITLLRRCPRNLQPTYFERIVVICQALHAWWSTLSPDVQNPTPSSPNFRSNAHLKLCLYLNDIFVGRPFIFFQTSGVTPEAASSPEVARRPTANNDPQPPPPRTSSSSSSSPPPQPHPAPERPRNRAALVSRAVEAAISTIALLRTLHETTGLARSSYTEFSACRAALLVMLAQSVGVPGPSAPTQQPARLKAAVELGMRLIRRMAAGNNVSTQSETSVIEALETAVRRLHAMQDARGAAGAGGVGGGAGGGGERGDVFVEMNVRGEMDAGKTGYERFREWAALWPAAGGEPRQHQQQHQHQHHQHQQESDPARGLKRVDGRMHELATVPSPYPGMPSGPGVLGPPPELAEHSPDSARWMAMMDNAGLRMEQLDDLSLFGGFPELGALDGWPGVI</sequence>
<protein>
    <recommendedName>
        <fullName evidence="4">Zn(2)-C6 fungal-type domain-containing protein</fullName>
    </recommendedName>
</protein>
<dbReference type="CDD" id="cd00067">
    <property type="entry name" value="GAL4"/>
    <property type="match status" value="1"/>
</dbReference>
<dbReference type="SMART" id="SM00066">
    <property type="entry name" value="GAL4"/>
    <property type="match status" value="1"/>
</dbReference>
<organism evidence="5 6">
    <name type="scientific">Diaporthe australafricana</name>
    <dbReference type="NCBI Taxonomy" id="127596"/>
    <lineage>
        <taxon>Eukaryota</taxon>
        <taxon>Fungi</taxon>
        <taxon>Dikarya</taxon>
        <taxon>Ascomycota</taxon>
        <taxon>Pezizomycotina</taxon>
        <taxon>Sordariomycetes</taxon>
        <taxon>Sordariomycetidae</taxon>
        <taxon>Diaporthales</taxon>
        <taxon>Diaporthaceae</taxon>
        <taxon>Diaporthe</taxon>
    </lineage>
</organism>
<dbReference type="Pfam" id="PF00172">
    <property type="entry name" value="Zn_clus"/>
    <property type="match status" value="1"/>
</dbReference>
<feature type="region of interest" description="Disordered" evidence="3">
    <location>
        <begin position="645"/>
        <end position="688"/>
    </location>
</feature>
<dbReference type="PANTHER" id="PTHR46910">
    <property type="entry name" value="TRANSCRIPTION FACTOR PDR1"/>
    <property type="match status" value="1"/>
</dbReference>